<keyword evidence="4 6" id="KW-0131">Cell cycle</keyword>
<gene>
    <name evidence="6 10" type="primary">minC</name>
    <name evidence="10" type="ORF">DKW60_06700</name>
</gene>
<evidence type="ECO:0000256" key="5">
    <source>
        <dbReference type="ARBA" id="ARBA00025606"/>
    </source>
</evidence>
<comment type="subunit">
    <text evidence="6">Interacts with MinD and FtsZ.</text>
</comment>
<evidence type="ECO:0000256" key="4">
    <source>
        <dbReference type="ARBA" id="ARBA00023306"/>
    </source>
</evidence>
<dbReference type="GO" id="GO:1901891">
    <property type="term" value="P:regulation of cell septum assembly"/>
    <property type="evidence" value="ECO:0007669"/>
    <property type="project" value="InterPro"/>
</dbReference>
<dbReference type="GO" id="GO:0000917">
    <property type="term" value="P:division septum assembly"/>
    <property type="evidence" value="ECO:0007669"/>
    <property type="project" value="UniProtKB-KW"/>
</dbReference>
<dbReference type="InterPro" id="IPR013033">
    <property type="entry name" value="MinC"/>
</dbReference>
<comment type="similarity">
    <text evidence="1 6">Belongs to the MinC family.</text>
</comment>
<dbReference type="AlphaFoldDB" id="A0A317CL93"/>
<dbReference type="Pfam" id="PF05209">
    <property type="entry name" value="MinC_N"/>
    <property type="match status" value="1"/>
</dbReference>
<organism evidence="10 11">
    <name type="scientific">Leucothrix pacifica</name>
    <dbReference type="NCBI Taxonomy" id="1247513"/>
    <lineage>
        <taxon>Bacteria</taxon>
        <taxon>Pseudomonadati</taxon>
        <taxon>Pseudomonadota</taxon>
        <taxon>Gammaproteobacteria</taxon>
        <taxon>Thiotrichales</taxon>
        <taxon>Thiotrichaceae</taxon>
        <taxon>Leucothrix</taxon>
    </lineage>
</organism>
<dbReference type="EMBL" id="QGKM01000013">
    <property type="protein sequence ID" value="PWQ99119.1"/>
    <property type="molecule type" value="Genomic_DNA"/>
</dbReference>
<evidence type="ECO:0000256" key="1">
    <source>
        <dbReference type="ARBA" id="ARBA00006291"/>
    </source>
</evidence>
<evidence type="ECO:0000256" key="6">
    <source>
        <dbReference type="HAMAP-Rule" id="MF_00267"/>
    </source>
</evidence>
<dbReference type="InterPro" id="IPR007874">
    <property type="entry name" value="MinC_N"/>
</dbReference>
<proteinExistence type="inferred from homology"/>
<evidence type="ECO:0000313" key="10">
    <source>
        <dbReference type="EMBL" id="PWQ99119.1"/>
    </source>
</evidence>
<reference evidence="10 11" key="1">
    <citation type="submission" date="2018-05" db="EMBL/GenBank/DDBJ databases">
        <title>Leucothrix arctica sp. nov., isolated from Arctic seawater.</title>
        <authorList>
            <person name="Choi A."/>
            <person name="Baek K."/>
        </authorList>
    </citation>
    <scope>NUCLEOTIDE SEQUENCE [LARGE SCALE GENOMIC DNA]</scope>
    <source>
        <strain evidence="10 11">JCM 18388</strain>
    </source>
</reference>
<dbReference type="NCBIfam" id="TIGR01222">
    <property type="entry name" value="minC"/>
    <property type="match status" value="1"/>
</dbReference>
<dbReference type="Gene3D" id="2.160.20.70">
    <property type="match status" value="1"/>
</dbReference>
<accession>A0A317CL93</accession>
<dbReference type="HAMAP" id="MF_00267">
    <property type="entry name" value="MinC"/>
    <property type="match status" value="1"/>
</dbReference>
<evidence type="ECO:0000259" key="8">
    <source>
        <dbReference type="Pfam" id="PF03775"/>
    </source>
</evidence>
<evidence type="ECO:0000256" key="7">
    <source>
        <dbReference type="SAM" id="MobiDB-lite"/>
    </source>
</evidence>
<comment type="function">
    <text evidence="5 6">Cell division inhibitor that blocks the formation of polar Z ring septums. Rapidly oscillates between the poles of the cell to destabilize FtsZ filaments that have formed before they mature into polar Z rings. Prevents FtsZ polymerization.</text>
</comment>
<dbReference type="InterPro" id="IPR036145">
    <property type="entry name" value="MinC_C_sf"/>
</dbReference>
<dbReference type="Pfam" id="PF03775">
    <property type="entry name" value="MinC_C"/>
    <property type="match status" value="1"/>
</dbReference>
<dbReference type="InterPro" id="IPR005526">
    <property type="entry name" value="Septum_form_inhib_MinC_C"/>
</dbReference>
<evidence type="ECO:0000256" key="2">
    <source>
        <dbReference type="ARBA" id="ARBA00022618"/>
    </source>
</evidence>
<dbReference type="OrthoDB" id="9794530at2"/>
<name>A0A317CL93_9GAMM</name>
<keyword evidence="2 6" id="KW-0132">Cell division</keyword>
<protein>
    <recommendedName>
        <fullName evidence="6">Probable septum site-determining protein MinC</fullName>
    </recommendedName>
</protein>
<dbReference type="Proteomes" id="UP000245539">
    <property type="component" value="Unassembled WGS sequence"/>
</dbReference>
<evidence type="ECO:0000313" key="11">
    <source>
        <dbReference type="Proteomes" id="UP000245539"/>
    </source>
</evidence>
<dbReference type="PANTHER" id="PTHR34108">
    <property type="entry name" value="SEPTUM SITE-DETERMINING PROTEIN MINC"/>
    <property type="match status" value="1"/>
</dbReference>
<dbReference type="InterPro" id="IPR016098">
    <property type="entry name" value="CAP/MinC_C"/>
</dbReference>
<keyword evidence="11" id="KW-1185">Reference proteome</keyword>
<feature type="domain" description="Septum formation inhibitor MinC N-terminal" evidence="9">
    <location>
        <begin position="1"/>
        <end position="66"/>
    </location>
</feature>
<sequence length="243" mass="26120">MEIKGEMSMLNVLHLHSTNVKEIADQLEKKRDEVPSFFLNSPVIVDCSLIVETLAELDLAALKQRLIDLMFVPVGVRGVEPEQQAAIIKAGWSVLRAGPKSSKKAEAAAVAEEASESDEVKAPAEVEETPVASANISKLIEKPVRSGQQVFVEEGDAVLLTHTSAGSEVMASGSVHVYGALRGRVLAGVHGDTNARIFCRSLDAELIAIAGRYQLLDEGDTDLRGKPAMIRLDGEKLIIEALD</sequence>
<evidence type="ECO:0000259" key="9">
    <source>
        <dbReference type="Pfam" id="PF05209"/>
    </source>
</evidence>
<comment type="caution">
    <text evidence="10">The sequence shown here is derived from an EMBL/GenBank/DDBJ whole genome shotgun (WGS) entry which is preliminary data.</text>
</comment>
<keyword evidence="3 6" id="KW-0717">Septation</keyword>
<feature type="domain" description="Septum formation inhibitor MinC C-terminal" evidence="8">
    <location>
        <begin position="140"/>
        <end position="240"/>
    </location>
</feature>
<dbReference type="Gene3D" id="3.30.70.260">
    <property type="match status" value="1"/>
</dbReference>
<dbReference type="GO" id="GO:0051302">
    <property type="term" value="P:regulation of cell division"/>
    <property type="evidence" value="ECO:0007669"/>
    <property type="project" value="InterPro"/>
</dbReference>
<evidence type="ECO:0000256" key="3">
    <source>
        <dbReference type="ARBA" id="ARBA00023210"/>
    </source>
</evidence>
<feature type="region of interest" description="Disordered" evidence="7">
    <location>
        <begin position="107"/>
        <end position="126"/>
    </location>
</feature>
<dbReference type="GO" id="GO:0000902">
    <property type="term" value="P:cell morphogenesis"/>
    <property type="evidence" value="ECO:0007669"/>
    <property type="project" value="InterPro"/>
</dbReference>
<dbReference type="SUPFAM" id="SSF63848">
    <property type="entry name" value="Cell-division inhibitor MinC, C-terminal domain"/>
    <property type="match status" value="1"/>
</dbReference>
<dbReference type="PANTHER" id="PTHR34108:SF1">
    <property type="entry name" value="SEPTUM SITE-DETERMINING PROTEIN MINC"/>
    <property type="match status" value="1"/>
</dbReference>